<accession>A0A1B6LI95</accession>
<reference evidence="1" key="1">
    <citation type="submission" date="2015-11" db="EMBL/GenBank/DDBJ databases">
        <title>De novo transcriptome assembly of four potential Pierce s Disease insect vectors from Arizona vineyards.</title>
        <authorList>
            <person name="Tassone E.E."/>
        </authorList>
    </citation>
    <scope>NUCLEOTIDE SEQUENCE</scope>
</reference>
<dbReference type="EMBL" id="GEBQ01016571">
    <property type="protein sequence ID" value="JAT23406.1"/>
    <property type="molecule type" value="Transcribed_RNA"/>
</dbReference>
<evidence type="ECO:0000313" key="1">
    <source>
        <dbReference type="EMBL" id="JAT23406.1"/>
    </source>
</evidence>
<dbReference type="AlphaFoldDB" id="A0A1B6LI95"/>
<feature type="non-terminal residue" evidence="1">
    <location>
        <position position="99"/>
    </location>
</feature>
<organism evidence="1">
    <name type="scientific">Graphocephala atropunctata</name>
    <dbReference type="NCBI Taxonomy" id="36148"/>
    <lineage>
        <taxon>Eukaryota</taxon>
        <taxon>Metazoa</taxon>
        <taxon>Ecdysozoa</taxon>
        <taxon>Arthropoda</taxon>
        <taxon>Hexapoda</taxon>
        <taxon>Insecta</taxon>
        <taxon>Pterygota</taxon>
        <taxon>Neoptera</taxon>
        <taxon>Paraneoptera</taxon>
        <taxon>Hemiptera</taxon>
        <taxon>Auchenorrhyncha</taxon>
        <taxon>Membracoidea</taxon>
        <taxon>Cicadellidae</taxon>
        <taxon>Cicadellinae</taxon>
        <taxon>Cicadellini</taxon>
        <taxon>Graphocephala</taxon>
    </lineage>
</organism>
<protein>
    <submittedName>
        <fullName evidence="1">Uncharacterized protein</fullName>
    </submittedName>
</protein>
<proteinExistence type="predicted"/>
<feature type="non-terminal residue" evidence="1">
    <location>
        <position position="1"/>
    </location>
</feature>
<gene>
    <name evidence="1" type="ORF">g.50384</name>
</gene>
<name>A0A1B6LI95_9HEMI</name>
<sequence length="99" mass="11202">EGIKTRSTREWKCKDCKSSSSAKSSAHSASNELTKEFLVRVLDQFKTEVFGELKTFRTDISGLSSSMQFMSDQMDTSNQLMGDIKVELASLKEENRVLR</sequence>